<keyword evidence="7" id="KW-0032">Aminotransferase</keyword>
<dbReference type="GO" id="GO:0003700">
    <property type="term" value="F:DNA-binding transcription factor activity"/>
    <property type="evidence" value="ECO:0007669"/>
    <property type="project" value="InterPro"/>
</dbReference>
<dbReference type="SUPFAM" id="SSF53383">
    <property type="entry name" value="PLP-dependent transferases"/>
    <property type="match status" value="1"/>
</dbReference>
<evidence type="ECO:0000256" key="1">
    <source>
        <dbReference type="ARBA" id="ARBA00005384"/>
    </source>
</evidence>
<accession>A0A3A3G6R4</accession>
<organism evidence="7 8">
    <name type="scientific">Noviherbaspirillum sedimenti</name>
    <dbReference type="NCBI Taxonomy" id="2320865"/>
    <lineage>
        <taxon>Bacteria</taxon>
        <taxon>Pseudomonadati</taxon>
        <taxon>Pseudomonadota</taxon>
        <taxon>Betaproteobacteria</taxon>
        <taxon>Burkholderiales</taxon>
        <taxon>Oxalobacteraceae</taxon>
        <taxon>Noviherbaspirillum</taxon>
    </lineage>
</organism>
<gene>
    <name evidence="7" type="ORF">D3878_04600</name>
</gene>
<dbReference type="RefSeq" id="WP_119787701.1">
    <property type="nucleotide sequence ID" value="NZ_QYUQ01000002.1"/>
</dbReference>
<dbReference type="SMART" id="SM00345">
    <property type="entry name" value="HTH_GNTR"/>
    <property type="match status" value="1"/>
</dbReference>
<dbReference type="OrthoDB" id="9804020at2"/>
<dbReference type="SUPFAM" id="SSF46785">
    <property type="entry name" value="Winged helix' DNA-binding domain"/>
    <property type="match status" value="1"/>
</dbReference>
<name>A0A3A3G6R4_9BURK</name>
<dbReference type="EMBL" id="QYUQ01000002">
    <property type="protein sequence ID" value="RJG04223.1"/>
    <property type="molecule type" value="Genomic_DNA"/>
</dbReference>
<evidence type="ECO:0000259" key="6">
    <source>
        <dbReference type="PROSITE" id="PS50949"/>
    </source>
</evidence>
<proteinExistence type="inferred from homology"/>
<dbReference type="CDD" id="cd07377">
    <property type="entry name" value="WHTH_GntR"/>
    <property type="match status" value="1"/>
</dbReference>
<dbReference type="GO" id="GO:0003677">
    <property type="term" value="F:DNA binding"/>
    <property type="evidence" value="ECO:0007669"/>
    <property type="project" value="UniProtKB-KW"/>
</dbReference>
<reference evidence="8" key="1">
    <citation type="submission" date="2018-09" db="EMBL/GenBank/DDBJ databases">
        <authorList>
            <person name="Zhu H."/>
        </authorList>
    </citation>
    <scope>NUCLEOTIDE SEQUENCE [LARGE SCALE GENOMIC DNA]</scope>
    <source>
        <strain evidence="8">K1S02-23</strain>
    </source>
</reference>
<dbReference type="InterPro" id="IPR036388">
    <property type="entry name" value="WH-like_DNA-bd_sf"/>
</dbReference>
<keyword evidence="2" id="KW-0663">Pyridoxal phosphate</keyword>
<dbReference type="Gene3D" id="1.10.10.10">
    <property type="entry name" value="Winged helix-like DNA-binding domain superfamily/Winged helix DNA-binding domain"/>
    <property type="match status" value="1"/>
</dbReference>
<dbReference type="AlphaFoldDB" id="A0A3A3G6R4"/>
<comment type="similarity">
    <text evidence="1">In the C-terminal section; belongs to the class-I pyridoxal-phosphate-dependent aminotransferase family.</text>
</comment>
<dbReference type="Pfam" id="PF00392">
    <property type="entry name" value="GntR"/>
    <property type="match status" value="1"/>
</dbReference>
<evidence type="ECO:0000256" key="5">
    <source>
        <dbReference type="ARBA" id="ARBA00023163"/>
    </source>
</evidence>
<evidence type="ECO:0000313" key="8">
    <source>
        <dbReference type="Proteomes" id="UP000266327"/>
    </source>
</evidence>
<comment type="caution">
    <text evidence="7">The sequence shown here is derived from an EMBL/GenBank/DDBJ whole genome shotgun (WGS) entry which is preliminary data.</text>
</comment>
<dbReference type="InterPro" id="IPR036390">
    <property type="entry name" value="WH_DNA-bd_sf"/>
</dbReference>
<dbReference type="InterPro" id="IPR015424">
    <property type="entry name" value="PyrdxlP-dep_Trfase"/>
</dbReference>
<dbReference type="PANTHER" id="PTHR46577:SF2">
    <property type="entry name" value="TRANSCRIPTIONAL REGULATORY PROTEIN"/>
    <property type="match status" value="1"/>
</dbReference>
<dbReference type="CDD" id="cd00609">
    <property type="entry name" value="AAT_like"/>
    <property type="match status" value="1"/>
</dbReference>
<evidence type="ECO:0000256" key="4">
    <source>
        <dbReference type="ARBA" id="ARBA00023125"/>
    </source>
</evidence>
<dbReference type="InterPro" id="IPR000524">
    <property type="entry name" value="Tscrpt_reg_HTH_GntR"/>
</dbReference>
<dbReference type="PROSITE" id="PS50949">
    <property type="entry name" value="HTH_GNTR"/>
    <property type="match status" value="1"/>
</dbReference>
<keyword evidence="4" id="KW-0238">DNA-binding</keyword>
<dbReference type="GO" id="GO:0030170">
    <property type="term" value="F:pyridoxal phosphate binding"/>
    <property type="evidence" value="ECO:0007669"/>
    <property type="project" value="InterPro"/>
</dbReference>
<evidence type="ECO:0000256" key="3">
    <source>
        <dbReference type="ARBA" id="ARBA00023015"/>
    </source>
</evidence>
<keyword evidence="3" id="KW-0805">Transcription regulation</keyword>
<evidence type="ECO:0000256" key="2">
    <source>
        <dbReference type="ARBA" id="ARBA00022898"/>
    </source>
</evidence>
<evidence type="ECO:0000313" key="7">
    <source>
        <dbReference type="EMBL" id="RJG04223.1"/>
    </source>
</evidence>
<keyword evidence="7" id="KW-0808">Transferase</keyword>
<dbReference type="Proteomes" id="UP000266327">
    <property type="component" value="Unassembled WGS sequence"/>
</dbReference>
<dbReference type="InterPro" id="IPR015421">
    <property type="entry name" value="PyrdxlP-dep_Trfase_major"/>
</dbReference>
<dbReference type="PANTHER" id="PTHR46577">
    <property type="entry name" value="HTH-TYPE TRANSCRIPTIONAL REGULATORY PROTEIN GABR"/>
    <property type="match status" value="1"/>
</dbReference>
<keyword evidence="8" id="KW-1185">Reference proteome</keyword>
<dbReference type="InterPro" id="IPR051446">
    <property type="entry name" value="HTH_trans_reg/aminotransferase"/>
</dbReference>
<dbReference type="Gene3D" id="3.40.640.10">
    <property type="entry name" value="Type I PLP-dependent aspartate aminotransferase-like (Major domain)"/>
    <property type="match status" value="1"/>
</dbReference>
<sequence length="461" mass="50667">MKTKGKTLVASISDSIERQIVDGAIRPGERLPSIRQYAAMHGHSVNTVVSAFDILASKGLIKPKRGSGYYAVESSQASGAEEEANSLERAMDIVWLMREQVRPMSTHLPAGDGFPPMEWLIESKLSRYHQSLDRTGRNYMYRYGSRHGYLPLRQHVAQKLAHLNIDASPGQIVLTHGANMALNTIIYYFLKAGDTVLVDDPGYYPLFGKLKLHGAHVVGVPRDKDGPDVAALEERLKTTKARLFFTQSVGHNPTGSDISPTKAHRILQLAEKYKLVIVESDPLADFHMASTTRISALGQLSRTIYVGTFSKSLSPALRVGFLACSPDLASDLADVKMLMHVSTSEYCERLVDAVLADGQFLRHAARLQERVRHANAAAAAFLASYGAEIFCESPQSLFIWARFAKIENATDLAGAMLKRNISLAPGGIFSVDGQSSKAWCRFNVGYVLDPRFQAAFAAEVR</sequence>
<dbReference type="GO" id="GO:0008483">
    <property type="term" value="F:transaminase activity"/>
    <property type="evidence" value="ECO:0007669"/>
    <property type="project" value="UniProtKB-KW"/>
</dbReference>
<protein>
    <submittedName>
        <fullName evidence="7">PLP-dependent aminotransferase family protein</fullName>
    </submittedName>
</protein>
<dbReference type="InterPro" id="IPR004839">
    <property type="entry name" value="Aminotransferase_I/II_large"/>
</dbReference>
<keyword evidence="5" id="KW-0804">Transcription</keyword>
<feature type="domain" description="HTH gntR-type" evidence="6">
    <location>
        <begin position="6"/>
        <end position="74"/>
    </location>
</feature>
<dbReference type="Pfam" id="PF00155">
    <property type="entry name" value="Aminotran_1_2"/>
    <property type="match status" value="1"/>
</dbReference>